<dbReference type="PANTHER" id="PTHR43133">
    <property type="entry name" value="RNA POLYMERASE ECF-TYPE SIGMA FACTO"/>
    <property type="match status" value="1"/>
</dbReference>
<dbReference type="GO" id="GO:0016987">
    <property type="term" value="F:sigma factor activity"/>
    <property type="evidence" value="ECO:0007669"/>
    <property type="project" value="UniProtKB-KW"/>
</dbReference>
<dbReference type="HOGENOM" id="CLU_021839_0_0_11"/>
<dbReference type="Pfam" id="PF04542">
    <property type="entry name" value="Sigma70_r2"/>
    <property type="match status" value="1"/>
</dbReference>
<dbReference type="InterPro" id="IPR036388">
    <property type="entry name" value="WH-like_DNA-bd_sf"/>
</dbReference>
<reference evidence="7 8" key="1">
    <citation type="submission" date="2009-02" db="EMBL/GenBank/DDBJ databases">
        <title>Annotation of Streptomyces hygroscopicus strain ATCC 53653.</title>
        <authorList>
            <consortium name="The Broad Institute Genome Sequencing Platform"/>
            <consortium name="Broad Institute Microbial Sequencing Center"/>
            <person name="Fischbach M."/>
            <person name="Godfrey P."/>
            <person name="Ward D."/>
            <person name="Young S."/>
            <person name="Zeng Q."/>
            <person name="Koehrsen M."/>
            <person name="Alvarado L."/>
            <person name="Berlin A.M."/>
            <person name="Bochicchio J."/>
            <person name="Borenstein D."/>
            <person name="Chapman S.B."/>
            <person name="Chen Z."/>
            <person name="Engels R."/>
            <person name="Freedman E."/>
            <person name="Gellesch M."/>
            <person name="Goldberg J."/>
            <person name="Griggs A."/>
            <person name="Gujja S."/>
            <person name="Heilman E.R."/>
            <person name="Heiman D.I."/>
            <person name="Hepburn T.A."/>
            <person name="Howarth C."/>
            <person name="Jen D."/>
            <person name="Larson L."/>
            <person name="Lewis B."/>
            <person name="Mehta T."/>
            <person name="Park D."/>
            <person name="Pearson M."/>
            <person name="Richards J."/>
            <person name="Roberts A."/>
            <person name="Saif S."/>
            <person name="Shea T.D."/>
            <person name="Shenoy N."/>
            <person name="Sisk P."/>
            <person name="Stolte C."/>
            <person name="Sykes S.N."/>
            <person name="Thomson T."/>
            <person name="Walk T."/>
            <person name="White J."/>
            <person name="Yandava C."/>
            <person name="Straight P."/>
            <person name="Clardy J."/>
            <person name="Hung D."/>
            <person name="Kolter R."/>
            <person name="Mekalanos J."/>
            <person name="Walker S."/>
            <person name="Walsh C.T."/>
            <person name="Wieland-Brown L.C."/>
            <person name="Haas B."/>
            <person name="Nusbaum C."/>
            <person name="Birren B."/>
        </authorList>
    </citation>
    <scope>NUCLEOTIDE SEQUENCE [LARGE SCALE GENOMIC DNA]</scope>
    <source>
        <strain evidence="7 8">ATCC 53653</strain>
    </source>
</reference>
<evidence type="ECO:0000256" key="5">
    <source>
        <dbReference type="ARBA" id="ARBA00023163"/>
    </source>
</evidence>
<keyword evidence="8" id="KW-1185">Reference proteome</keyword>
<dbReference type="EMBL" id="GG657754">
    <property type="protein sequence ID" value="EFL22090.1"/>
    <property type="molecule type" value="Genomic_DNA"/>
</dbReference>
<accession>D9WSE9</accession>
<evidence type="ECO:0000259" key="6">
    <source>
        <dbReference type="Pfam" id="PF04542"/>
    </source>
</evidence>
<evidence type="ECO:0000256" key="2">
    <source>
        <dbReference type="ARBA" id="ARBA00023015"/>
    </source>
</evidence>
<dbReference type="Gene3D" id="1.10.10.10">
    <property type="entry name" value="Winged helix-like DNA-binding domain superfamily/Winged helix DNA-binding domain"/>
    <property type="match status" value="1"/>
</dbReference>
<organism evidence="7 8">
    <name type="scientific">Streptomyces himastatinicus ATCC 53653</name>
    <dbReference type="NCBI Taxonomy" id="457427"/>
    <lineage>
        <taxon>Bacteria</taxon>
        <taxon>Bacillati</taxon>
        <taxon>Actinomycetota</taxon>
        <taxon>Actinomycetes</taxon>
        <taxon>Kitasatosporales</taxon>
        <taxon>Streptomycetaceae</taxon>
        <taxon>Streptomyces</taxon>
        <taxon>Streptomyces violaceusniger group</taxon>
    </lineage>
</organism>
<dbReference type="InterPro" id="IPR007627">
    <property type="entry name" value="RNA_pol_sigma70_r2"/>
</dbReference>
<dbReference type="InterPro" id="IPR013324">
    <property type="entry name" value="RNA_pol_sigma_r3/r4-like"/>
</dbReference>
<feature type="domain" description="RNA polymerase sigma-70 region 2" evidence="6">
    <location>
        <begin position="16"/>
        <end position="54"/>
    </location>
</feature>
<evidence type="ECO:0000313" key="7">
    <source>
        <dbReference type="EMBL" id="EFL22090.1"/>
    </source>
</evidence>
<name>D9WSE9_9ACTN</name>
<dbReference type="GO" id="GO:0003677">
    <property type="term" value="F:DNA binding"/>
    <property type="evidence" value="ECO:0007669"/>
    <property type="project" value="UniProtKB-KW"/>
</dbReference>
<dbReference type="SUPFAM" id="SSF88659">
    <property type="entry name" value="Sigma3 and sigma4 domains of RNA polymerase sigma factors"/>
    <property type="match status" value="1"/>
</dbReference>
<evidence type="ECO:0000256" key="3">
    <source>
        <dbReference type="ARBA" id="ARBA00023082"/>
    </source>
</evidence>
<evidence type="ECO:0000256" key="4">
    <source>
        <dbReference type="ARBA" id="ARBA00023125"/>
    </source>
</evidence>
<protein>
    <submittedName>
        <fullName evidence="7">Sigma-70 region 2 subfamily</fullName>
    </submittedName>
</protein>
<proteinExistence type="inferred from homology"/>
<dbReference type="RefSeq" id="WP_009713911.1">
    <property type="nucleotide sequence ID" value="NZ_GG657754.1"/>
</dbReference>
<evidence type="ECO:0000256" key="1">
    <source>
        <dbReference type="ARBA" id="ARBA00010641"/>
    </source>
</evidence>
<keyword evidence="5" id="KW-0804">Transcription</keyword>
<dbReference type="InterPro" id="IPR013325">
    <property type="entry name" value="RNA_pol_sigma_r2"/>
</dbReference>
<dbReference type="InterPro" id="IPR039425">
    <property type="entry name" value="RNA_pol_sigma-70-like"/>
</dbReference>
<dbReference type="GO" id="GO:0006352">
    <property type="term" value="P:DNA-templated transcription initiation"/>
    <property type="evidence" value="ECO:0007669"/>
    <property type="project" value="InterPro"/>
</dbReference>
<dbReference type="SUPFAM" id="SSF88946">
    <property type="entry name" value="Sigma2 domain of RNA polymerase sigma factors"/>
    <property type="match status" value="1"/>
</dbReference>
<sequence length="251" mass="26684">MTERPAAPDAAAYTRLYESEYPRLVGYARTLTGNPWMAGDLVAEAHFRVWRRLRAGESIDTDAIPGELTGVIRGLAVASVNWGPPQQSSLLEPLIRVLGELPQRWVTALWLAEAEDLSPEEAARRTRTTAEAAAALVERARESLRHEFLRAQPGTPASAACGGHWDMLPGHVQGTDGPHQAEQLAVHIDGCRDCRLRMERLVAADGRLAALTGAALLALYDRGTAPYLRPLVAAGGWAAAGAAAAGAGTAG</sequence>
<dbReference type="AlphaFoldDB" id="D9WSE9"/>
<dbReference type="STRING" id="457427.SSOG_01802"/>
<keyword evidence="3" id="KW-0731">Sigma factor</keyword>
<keyword evidence="2" id="KW-0805">Transcription regulation</keyword>
<dbReference type="PANTHER" id="PTHR43133:SF8">
    <property type="entry name" value="RNA POLYMERASE SIGMA FACTOR HI_1459-RELATED"/>
    <property type="match status" value="1"/>
</dbReference>
<keyword evidence="4" id="KW-0238">DNA-binding</keyword>
<gene>
    <name evidence="7" type="ORF">SSOG_01802</name>
</gene>
<comment type="similarity">
    <text evidence="1">Belongs to the sigma-70 factor family. ECF subfamily.</text>
</comment>
<feature type="non-terminal residue" evidence="7">
    <location>
        <position position="251"/>
    </location>
</feature>
<dbReference type="Gene3D" id="1.10.1740.10">
    <property type="match status" value="1"/>
</dbReference>
<evidence type="ECO:0000313" key="8">
    <source>
        <dbReference type="Proteomes" id="UP000003963"/>
    </source>
</evidence>
<dbReference type="Proteomes" id="UP000003963">
    <property type="component" value="Unassembled WGS sequence"/>
</dbReference>